<evidence type="ECO:0000313" key="1">
    <source>
        <dbReference type="EMBL" id="QQP57486.1"/>
    </source>
</evidence>
<dbReference type="AlphaFoldDB" id="A0A7T8QWD0"/>
<sequence>MEPMECTSSVEVEVMEIYSHSSHVKEGIYVCNMQTESIFSVTWKIYILIRTRS</sequence>
<protein>
    <submittedName>
        <fullName evidence="1">Uncharacterized protein</fullName>
    </submittedName>
</protein>
<dbReference type="Proteomes" id="UP000595437">
    <property type="component" value="Chromosome 2"/>
</dbReference>
<dbReference type="EMBL" id="CP045891">
    <property type="protein sequence ID" value="QQP57486.1"/>
    <property type="molecule type" value="Genomic_DNA"/>
</dbReference>
<reference evidence="2" key="1">
    <citation type="submission" date="2021-01" db="EMBL/GenBank/DDBJ databases">
        <title>Caligus Genome Assembly.</title>
        <authorList>
            <person name="Gallardo-Escarate C."/>
        </authorList>
    </citation>
    <scope>NUCLEOTIDE SEQUENCE [LARGE SCALE GENOMIC DNA]</scope>
</reference>
<organism evidence="1 2">
    <name type="scientific">Caligus rogercresseyi</name>
    <name type="common">Sea louse</name>
    <dbReference type="NCBI Taxonomy" id="217165"/>
    <lineage>
        <taxon>Eukaryota</taxon>
        <taxon>Metazoa</taxon>
        <taxon>Ecdysozoa</taxon>
        <taxon>Arthropoda</taxon>
        <taxon>Crustacea</taxon>
        <taxon>Multicrustacea</taxon>
        <taxon>Hexanauplia</taxon>
        <taxon>Copepoda</taxon>
        <taxon>Siphonostomatoida</taxon>
        <taxon>Caligidae</taxon>
        <taxon>Caligus</taxon>
    </lineage>
</organism>
<proteinExistence type="predicted"/>
<accession>A0A7T8QWD0</accession>
<keyword evidence="2" id="KW-1185">Reference proteome</keyword>
<gene>
    <name evidence="1" type="ORF">FKW44_002496</name>
</gene>
<evidence type="ECO:0000313" key="2">
    <source>
        <dbReference type="Proteomes" id="UP000595437"/>
    </source>
</evidence>
<name>A0A7T8QWD0_CALRO</name>